<comment type="caution">
    <text evidence="6">The sequence shown here is derived from an EMBL/GenBank/DDBJ whole genome shotgun (WGS) entry which is preliminary data.</text>
</comment>
<dbReference type="PANTHER" id="PTHR30146:SF153">
    <property type="entry name" value="LACTOSE OPERON REPRESSOR"/>
    <property type="match status" value="1"/>
</dbReference>
<dbReference type="STRING" id="1921764.BSR28_00365"/>
<dbReference type="PROSITE" id="PS50943">
    <property type="entry name" value="HTH_CROC1"/>
    <property type="match status" value="1"/>
</dbReference>
<dbReference type="SUPFAM" id="SSF53822">
    <property type="entry name" value="Periplasmic binding protein-like I"/>
    <property type="match status" value="1"/>
</dbReference>
<dbReference type="Pfam" id="PF00356">
    <property type="entry name" value="LacI"/>
    <property type="match status" value="1"/>
</dbReference>
<dbReference type="RefSeq" id="WP_073708644.1">
    <property type="nucleotide sequence ID" value="NZ_MQSU01000001.1"/>
</dbReference>
<dbReference type="GO" id="GO:0003700">
    <property type="term" value="F:DNA-binding transcription factor activity"/>
    <property type="evidence" value="ECO:0007669"/>
    <property type="project" value="TreeGrafter"/>
</dbReference>
<reference evidence="6 7" key="1">
    <citation type="submission" date="2016-11" db="EMBL/GenBank/DDBJ databases">
        <title>Actinomyces gypaetusis sp. nov. isolated from the vulture Gypaetus barbatus in Qinghai Tibet Plateau China.</title>
        <authorList>
            <person name="Meng X."/>
        </authorList>
    </citation>
    <scope>NUCLEOTIDE SEQUENCE [LARGE SCALE GENOMIC DNA]</scope>
    <source>
        <strain evidence="6 7">VUL4_2</strain>
    </source>
</reference>
<dbReference type="GO" id="GO:0000976">
    <property type="term" value="F:transcription cis-regulatory region binding"/>
    <property type="evidence" value="ECO:0007669"/>
    <property type="project" value="TreeGrafter"/>
</dbReference>
<keyword evidence="7" id="KW-1185">Reference proteome</keyword>
<dbReference type="EMBL" id="MQSV01000001">
    <property type="protein sequence ID" value="OKL49760.1"/>
    <property type="molecule type" value="Genomic_DNA"/>
</dbReference>
<dbReference type="InterPro" id="IPR001387">
    <property type="entry name" value="Cro/C1-type_HTH"/>
</dbReference>
<keyword evidence="3" id="KW-0804">Transcription</keyword>
<keyword evidence="2" id="KW-0238">DNA-binding</keyword>
<dbReference type="InterPro" id="IPR000843">
    <property type="entry name" value="HTH_LacI"/>
</dbReference>
<evidence type="ECO:0000313" key="6">
    <source>
        <dbReference type="EMBL" id="OKL49760.1"/>
    </source>
</evidence>
<dbReference type="Proteomes" id="UP000186785">
    <property type="component" value="Unassembled WGS sequence"/>
</dbReference>
<dbReference type="CDD" id="cd01392">
    <property type="entry name" value="HTH_LacI"/>
    <property type="match status" value="1"/>
</dbReference>
<protein>
    <submittedName>
        <fullName evidence="6">Uncharacterized protein</fullName>
    </submittedName>
</protein>
<evidence type="ECO:0000259" key="5">
    <source>
        <dbReference type="PROSITE" id="PS50943"/>
    </source>
</evidence>
<dbReference type="PROSITE" id="PS50932">
    <property type="entry name" value="HTH_LACI_2"/>
    <property type="match status" value="1"/>
</dbReference>
<dbReference type="Gene3D" id="1.10.260.40">
    <property type="entry name" value="lambda repressor-like DNA-binding domains"/>
    <property type="match status" value="1"/>
</dbReference>
<dbReference type="InterPro" id="IPR046335">
    <property type="entry name" value="LacI/GalR-like_sensor"/>
</dbReference>
<name>A0A1Q5PQT1_9ACTO</name>
<gene>
    <name evidence="6" type="ORF">BSR29_02085</name>
</gene>
<evidence type="ECO:0000259" key="4">
    <source>
        <dbReference type="PROSITE" id="PS50932"/>
    </source>
</evidence>
<dbReference type="AlphaFoldDB" id="A0A1Q5PQT1"/>
<feature type="domain" description="HTH cro/C1-type" evidence="5">
    <location>
        <begin position="13"/>
        <end position="56"/>
    </location>
</feature>
<organism evidence="6 7">
    <name type="scientific">Boudabousia liubingyangii</name>
    <dbReference type="NCBI Taxonomy" id="1921764"/>
    <lineage>
        <taxon>Bacteria</taxon>
        <taxon>Bacillati</taxon>
        <taxon>Actinomycetota</taxon>
        <taxon>Actinomycetes</taxon>
        <taxon>Actinomycetales</taxon>
        <taxon>Actinomycetaceae</taxon>
        <taxon>Boudabousia</taxon>
    </lineage>
</organism>
<dbReference type="InterPro" id="IPR028082">
    <property type="entry name" value="Peripla_BP_I"/>
</dbReference>
<dbReference type="Pfam" id="PF13377">
    <property type="entry name" value="Peripla_BP_3"/>
    <property type="match status" value="1"/>
</dbReference>
<evidence type="ECO:0000256" key="2">
    <source>
        <dbReference type="ARBA" id="ARBA00023125"/>
    </source>
</evidence>
<dbReference type="SUPFAM" id="SSF47413">
    <property type="entry name" value="lambda repressor-like DNA-binding domains"/>
    <property type="match status" value="1"/>
</dbReference>
<dbReference type="OrthoDB" id="252678at2"/>
<dbReference type="Gene3D" id="3.40.50.2300">
    <property type="match status" value="2"/>
</dbReference>
<dbReference type="SMART" id="SM00354">
    <property type="entry name" value="HTH_LACI"/>
    <property type="match status" value="1"/>
</dbReference>
<dbReference type="PANTHER" id="PTHR30146">
    <property type="entry name" value="LACI-RELATED TRANSCRIPTIONAL REPRESSOR"/>
    <property type="match status" value="1"/>
</dbReference>
<feature type="domain" description="HTH lacI-type" evidence="4">
    <location>
        <begin position="12"/>
        <end position="66"/>
    </location>
</feature>
<dbReference type="InterPro" id="IPR010982">
    <property type="entry name" value="Lambda_DNA-bd_dom_sf"/>
</dbReference>
<evidence type="ECO:0000256" key="3">
    <source>
        <dbReference type="ARBA" id="ARBA00023163"/>
    </source>
</evidence>
<sequence length="349" mass="38104">MASKMKKGSSLPTSKDVAQYAGVSQSTVSYVITGSKKISDATRKKVEEAMQVLGYHPHSGARALRTAKTRMLVLMVHLAEGSDAFETVPYINAITQEAQKFGYEVVLSTGAPSASALEELSRRGICDGFILMDISRNDERIPLAESMHLPVVLMGRPERSVDLDIVDVDARYAADQIIRDLVATGHRSVAVLGGSEHEVEDHLFVAEFFEGLTDSAAAHGLELQVFRPRNDSWQAMEATLPQILADQHERLAVVTRTPRSCSQAYSLLEAAGLSVGEDVSLVGYCSNHAACEYPRPLSNVSTIAITQSKMAVQTLISRLENPQVPCVTTLLKAPPFHRRETTVDWNLRG</sequence>
<proteinExistence type="predicted"/>
<accession>A0A1Q5PQT1</accession>
<evidence type="ECO:0000256" key="1">
    <source>
        <dbReference type="ARBA" id="ARBA00023015"/>
    </source>
</evidence>
<keyword evidence="1" id="KW-0805">Transcription regulation</keyword>
<evidence type="ECO:0000313" key="7">
    <source>
        <dbReference type="Proteomes" id="UP000186785"/>
    </source>
</evidence>